<keyword evidence="2" id="KW-0812">Transmembrane</keyword>
<evidence type="ECO:0000256" key="5">
    <source>
        <dbReference type="SAM" id="MobiDB-lite"/>
    </source>
</evidence>
<feature type="region of interest" description="Disordered" evidence="5">
    <location>
        <begin position="248"/>
        <end position="334"/>
    </location>
</feature>
<gene>
    <name evidence="6" type="ORF">THASP1DRAFT_21972</name>
</gene>
<dbReference type="AlphaFoldDB" id="A0A4P9XVJ6"/>
<evidence type="ECO:0000256" key="2">
    <source>
        <dbReference type="ARBA" id="ARBA00022692"/>
    </source>
</evidence>
<comment type="subcellular location">
    <subcellularLocation>
        <location evidence="1">Endomembrane system</location>
        <topology evidence="1">Multi-pass membrane protein</topology>
    </subcellularLocation>
</comment>
<accession>A0A4P9XVJ6</accession>
<dbReference type="PANTHER" id="PTHR28293">
    <property type="entry name" value="NUCLEAR RIM PROTEIN 1"/>
    <property type="match status" value="1"/>
</dbReference>
<evidence type="ECO:0000256" key="4">
    <source>
        <dbReference type="ARBA" id="ARBA00023136"/>
    </source>
</evidence>
<sequence length="334" mass="38547">MSEPSTPSTSESGRLVRKERLGNRLRDAPHAWLMRIQEDWETLDWESIQEALSWPAAIAMNGFFLFLRLSHALDPPESQLELMRSTGRYTNTAGWLHPTTIFWRSVAEMTLACISIVNTLYLFTRTRRYQLFDSKAELGLCARLTRALLYPVRRLFGRAATNEERIWELFMWDPPLFSLNLFCWFSPPQVAIYFALNSGTLYICVPMTYYLSRTYIQHVRDKQLLFSQVYAEYNSKFVNPIIQFSAREQKKEEADSEETLELDRQGRAISQQKMATPKRATTARGANARRQVSMHSEDELPAPAATNLSTPDKDAVDTPVPAPRTPATRRRRRA</sequence>
<proteinExistence type="predicted"/>
<keyword evidence="4" id="KW-0472">Membrane</keyword>
<dbReference type="OrthoDB" id="3363151at2759"/>
<dbReference type="STRING" id="78915.A0A4P9XVJ6"/>
<evidence type="ECO:0000313" key="7">
    <source>
        <dbReference type="Proteomes" id="UP000271241"/>
    </source>
</evidence>
<reference evidence="7" key="1">
    <citation type="journal article" date="2018" name="Nat. Microbiol.">
        <title>Leveraging single-cell genomics to expand the fungal tree of life.</title>
        <authorList>
            <person name="Ahrendt S.R."/>
            <person name="Quandt C.A."/>
            <person name="Ciobanu D."/>
            <person name="Clum A."/>
            <person name="Salamov A."/>
            <person name="Andreopoulos B."/>
            <person name="Cheng J.F."/>
            <person name="Woyke T."/>
            <person name="Pelin A."/>
            <person name="Henrissat B."/>
            <person name="Reynolds N.K."/>
            <person name="Benny G.L."/>
            <person name="Smith M.E."/>
            <person name="James T.Y."/>
            <person name="Grigoriev I.V."/>
        </authorList>
    </citation>
    <scope>NUCLEOTIDE SEQUENCE [LARGE SCALE GENOMIC DNA]</scope>
    <source>
        <strain evidence="7">RSA 1356</strain>
    </source>
</reference>
<dbReference type="Proteomes" id="UP000271241">
    <property type="component" value="Unassembled WGS sequence"/>
</dbReference>
<keyword evidence="7" id="KW-1185">Reference proteome</keyword>
<evidence type="ECO:0000256" key="3">
    <source>
        <dbReference type="ARBA" id="ARBA00022989"/>
    </source>
</evidence>
<dbReference type="GO" id="GO:0043007">
    <property type="term" value="P:maintenance of rDNA"/>
    <property type="evidence" value="ECO:0007669"/>
    <property type="project" value="TreeGrafter"/>
</dbReference>
<organism evidence="6 7">
    <name type="scientific">Thamnocephalis sphaerospora</name>
    <dbReference type="NCBI Taxonomy" id="78915"/>
    <lineage>
        <taxon>Eukaryota</taxon>
        <taxon>Fungi</taxon>
        <taxon>Fungi incertae sedis</taxon>
        <taxon>Zoopagomycota</taxon>
        <taxon>Zoopagomycotina</taxon>
        <taxon>Zoopagomycetes</taxon>
        <taxon>Zoopagales</taxon>
        <taxon>Sigmoideomycetaceae</taxon>
        <taxon>Thamnocephalis</taxon>
    </lineage>
</organism>
<dbReference type="PANTHER" id="PTHR28293:SF1">
    <property type="entry name" value="NUCLEAR RIM PROTEIN 1"/>
    <property type="match status" value="1"/>
</dbReference>
<evidence type="ECO:0000313" key="6">
    <source>
        <dbReference type="EMBL" id="RKP10278.1"/>
    </source>
</evidence>
<protein>
    <submittedName>
        <fullName evidence="6">Uncharacterized protein</fullName>
    </submittedName>
</protein>
<feature type="compositionally biased region" description="Low complexity" evidence="5">
    <location>
        <begin position="279"/>
        <end position="290"/>
    </location>
</feature>
<keyword evidence="3" id="KW-1133">Transmembrane helix</keyword>
<dbReference type="EMBL" id="KZ992460">
    <property type="protein sequence ID" value="RKP10278.1"/>
    <property type="molecule type" value="Genomic_DNA"/>
</dbReference>
<dbReference type="InterPro" id="IPR018819">
    <property type="entry name" value="Nur1/Mug154"/>
</dbReference>
<name>A0A4P9XVJ6_9FUNG</name>
<dbReference type="Pfam" id="PF10332">
    <property type="entry name" value="DUF2418"/>
    <property type="match status" value="1"/>
</dbReference>
<dbReference type="GO" id="GO:0012505">
    <property type="term" value="C:endomembrane system"/>
    <property type="evidence" value="ECO:0007669"/>
    <property type="project" value="UniProtKB-SubCell"/>
</dbReference>
<dbReference type="GO" id="GO:0007096">
    <property type="term" value="P:regulation of exit from mitosis"/>
    <property type="evidence" value="ECO:0007669"/>
    <property type="project" value="TreeGrafter"/>
</dbReference>
<evidence type="ECO:0000256" key="1">
    <source>
        <dbReference type="ARBA" id="ARBA00004127"/>
    </source>
</evidence>